<keyword evidence="5" id="KW-0067">ATP-binding</keyword>
<dbReference type="EC" id="2.7.1.35" evidence="1"/>
<keyword evidence="2" id="KW-0808">Transferase</keyword>
<dbReference type="PANTHER" id="PTHR10534">
    <property type="entry name" value="PYRIDOXAL KINASE"/>
    <property type="match status" value="1"/>
</dbReference>
<gene>
    <name evidence="7" type="ORF">A3843_12030</name>
</gene>
<keyword evidence="4 7" id="KW-0418">Kinase</keyword>
<proteinExistence type="predicted"/>
<dbReference type="SUPFAM" id="SSF53613">
    <property type="entry name" value="Ribokinase-like"/>
    <property type="match status" value="1"/>
</dbReference>
<dbReference type="NCBIfam" id="NF004398">
    <property type="entry name" value="PRK05756.1"/>
    <property type="match status" value="1"/>
</dbReference>
<dbReference type="GO" id="GO:0008478">
    <property type="term" value="F:pyridoxal kinase activity"/>
    <property type="evidence" value="ECO:0007669"/>
    <property type="project" value="UniProtKB-EC"/>
</dbReference>
<dbReference type="Pfam" id="PF08543">
    <property type="entry name" value="Phos_pyr_kin"/>
    <property type="match status" value="1"/>
</dbReference>
<dbReference type="CDD" id="cd01173">
    <property type="entry name" value="pyridoxal_pyridoxamine_kinase"/>
    <property type="match status" value="1"/>
</dbReference>
<dbReference type="InterPro" id="IPR029056">
    <property type="entry name" value="Ribokinase-like"/>
</dbReference>
<protein>
    <recommendedName>
        <fullName evidence="1">pyridoxal kinase</fullName>
        <ecNumber evidence="1">2.7.1.35</ecNumber>
    </recommendedName>
</protein>
<dbReference type="NCBIfam" id="TIGR00687">
    <property type="entry name" value="pyridox_kin"/>
    <property type="match status" value="1"/>
</dbReference>
<keyword evidence="3" id="KW-0547">Nucleotide-binding</keyword>
<dbReference type="PANTHER" id="PTHR10534:SF2">
    <property type="entry name" value="PYRIDOXAL KINASE"/>
    <property type="match status" value="1"/>
</dbReference>
<evidence type="ECO:0000256" key="5">
    <source>
        <dbReference type="ARBA" id="ARBA00022840"/>
    </source>
</evidence>
<dbReference type="GO" id="GO:0009443">
    <property type="term" value="P:pyridoxal 5'-phosphate salvage"/>
    <property type="evidence" value="ECO:0007669"/>
    <property type="project" value="InterPro"/>
</dbReference>
<dbReference type="InterPro" id="IPR004625">
    <property type="entry name" value="PyrdxlKinase"/>
</dbReference>
<keyword evidence="8" id="KW-1185">Reference proteome</keyword>
<evidence type="ECO:0000256" key="2">
    <source>
        <dbReference type="ARBA" id="ARBA00022679"/>
    </source>
</evidence>
<name>A0A1U7JGL6_9HYPH</name>
<evidence type="ECO:0000256" key="1">
    <source>
        <dbReference type="ARBA" id="ARBA00012104"/>
    </source>
</evidence>
<dbReference type="STRING" id="197461.A3843_12030"/>
<dbReference type="RefSeq" id="WP_028481450.1">
    <property type="nucleotide sequence ID" value="NZ_LVVZ01000018.1"/>
</dbReference>
<dbReference type="Proteomes" id="UP000185783">
    <property type="component" value="Unassembled WGS sequence"/>
</dbReference>
<evidence type="ECO:0000256" key="4">
    <source>
        <dbReference type="ARBA" id="ARBA00022777"/>
    </source>
</evidence>
<sequence>MQGVLSIQSHVTFGHAGNSCAVFPMQRMGLEVWPIHTVHFSNHTQYPQGWRGRPMPTDQIAEVFEGLVGLGVLSDISAIVTGYIGDASQCDVIADIVSRVKAENPNCLYLCDPVMGAPDKGCIVSDGVAESLIHKLMPLADILVPNQFELSQFAGKHIASLSDAVDACQVARELGPDIVLAKHLHSVSDDCFSMVLATSEGPYLAQRPHLVFDRQPVGVGDLISAVFLAGLLSGHSPVAAFEHTHNAVYGVLQKTKALGEWELQTITAQSEFDNPSNQFRAKSIEEITI</sequence>
<evidence type="ECO:0000256" key="3">
    <source>
        <dbReference type="ARBA" id="ARBA00022741"/>
    </source>
</evidence>
<evidence type="ECO:0000259" key="6">
    <source>
        <dbReference type="Pfam" id="PF08543"/>
    </source>
</evidence>
<evidence type="ECO:0000313" key="7">
    <source>
        <dbReference type="EMBL" id="OKL43832.1"/>
    </source>
</evidence>
<dbReference type="InterPro" id="IPR013749">
    <property type="entry name" value="PM/HMP-P_kinase-1"/>
</dbReference>
<dbReference type="Gene3D" id="3.40.1190.20">
    <property type="match status" value="1"/>
</dbReference>
<organism evidence="7 8">
    <name type="scientific">Pseudovibrio exalbescens</name>
    <dbReference type="NCBI Taxonomy" id="197461"/>
    <lineage>
        <taxon>Bacteria</taxon>
        <taxon>Pseudomonadati</taxon>
        <taxon>Pseudomonadota</taxon>
        <taxon>Alphaproteobacteria</taxon>
        <taxon>Hyphomicrobiales</taxon>
        <taxon>Stappiaceae</taxon>
        <taxon>Pseudovibrio</taxon>
    </lineage>
</organism>
<reference evidence="7 8" key="1">
    <citation type="submission" date="2016-03" db="EMBL/GenBank/DDBJ databases">
        <title>Genome sequence of Nesiotobacter sp. nov., a moderately halophilic alphaproteobacterium isolated from the Yellow Sea, China.</title>
        <authorList>
            <person name="Zhang G."/>
            <person name="Zhang R."/>
        </authorList>
    </citation>
    <scope>NUCLEOTIDE SEQUENCE [LARGE SCALE GENOMIC DNA]</scope>
    <source>
        <strain evidence="7 8">WB1-6</strain>
    </source>
</reference>
<dbReference type="AlphaFoldDB" id="A0A1U7JGL6"/>
<dbReference type="GO" id="GO:0005524">
    <property type="term" value="F:ATP binding"/>
    <property type="evidence" value="ECO:0007669"/>
    <property type="project" value="UniProtKB-KW"/>
</dbReference>
<comment type="caution">
    <text evidence="7">The sequence shown here is derived from an EMBL/GenBank/DDBJ whole genome shotgun (WGS) entry which is preliminary data.</text>
</comment>
<accession>A0A1U7JGL6</accession>
<dbReference type="GO" id="GO:0005829">
    <property type="term" value="C:cytosol"/>
    <property type="evidence" value="ECO:0007669"/>
    <property type="project" value="TreeGrafter"/>
</dbReference>
<dbReference type="EMBL" id="LVVZ01000018">
    <property type="protein sequence ID" value="OKL43832.1"/>
    <property type="molecule type" value="Genomic_DNA"/>
</dbReference>
<feature type="domain" description="Pyridoxamine kinase/Phosphomethylpyrimidine kinase" evidence="6">
    <location>
        <begin position="75"/>
        <end position="261"/>
    </location>
</feature>
<evidence type="ECO:0000313" key="8">
    <source>
        <dbReference type="Proteomes" id="UP000185783"/>
    </source>
</evidence>